<dbReference type="AlphaFoldDB" id="A0AB34WY26"/>
<accession>A0AB34WY26</accession>
<name>A0AB34WY26_9ACTO</name>
<evidence type="ECO:0000313" key="3">
    <source>
        <dbReference type="Proteomes" id="UP000070572"/>
    </source>
</evidence>
<comment type="caution">
    <text evidence="2">The sequence shown here is derived from an EMBL/GenBank/DDBJ whole genome shotgun (WGS) entry which is preliminary data.</text>
</comment>
<gene>
    <name evidence="2" type="ORF">HMPREF1862_01565</name>
</gene>
<evidence type="ECO:0000313" key="2">
    <source>
        <dbReference type="EMBL" id="KXB80087.1"/>
    </source>
</evidence>
<sequence>VASWETSKARSQATVNSYAAIASRHQKLVSDGSIRIENHRGVVTRDIAFTSPSAAAAIVLGTSANGRARWVNDEGQQYGVWEESNNS</sequence>
<dbReference type="Pfam" id="PF14267">
    <property type="entry name" value="DUF4357"/>
    <property type="match status" value="1"/>
</dbReference>
<feature type="non-terminal residue" evidence="2">
    <location>
        <position position="1"/>
    </location>
</feature>
<dbReference type="InterPro" id="IPR025579">
    <property type="entry name" value="DUF4357"/>
</dbReference>
<organism evidence="2 3">
    <name type="scientific">Varibaculum cambriense</name>
    <dbReference type="NCBI Taxonomy" id="184870"/>
    <lineage>
        <taxon>Bacteria</taxon>
        <taxon>Bacillati</taxon>
        <taxon>Actinomycetota</taxon>
        <taxon>Actinomycetes</taxon>
        <taxon>Actinomycetales</taxon>
        <taxon>Actinomycetaceae</taxon>
        <taxon>Varibaculum</taxon>
    </lineage>
</organism>
<reference evidence="2 3" key="1">
    <citation type="submission" date="2016-01" db="EMBL/GenBank/DDBJ databases">
        <authorList>
            <person name="Mitreva M."/>
            <person name="Pepin K.H."/>
            <person name="Mihindukulasuriya K.A."/>
            <person name="Fulton R."/>
            <person name="Fronick C."/>
            <person name="O'Laughlin M."/>
            <person name="Miner T."/>
            <person name="Herter B."/>
            <person name="Rosa B.A."/>
            <person name="Cordes M."/>
            <person name="Tomlinson C."/>
            <person name="Wollam A."/>
            <person name="Palsikar V.B."/>
            <person name="Mardis E.R."/>
            <person name="Wilson R.K."/>
        </authorList>
    </citation>
    <scope>NUCLEOTIDE SEQUENCE [LARGE SCALE GENOMIC DNA]</scope>
    <source>
        <strain evidence="2 3">DNF00696</strain>
    </source>
</reference>
<evidence type="ECO:0000259" key="1">
    <source>
        <dbReference type="Pfam" id="PF14267"/>
    </source>
</evidence>
<dbReference type="EMBL" id="LSDN01000019">
    <property type="protein sequence ID" value="KXB80087.1"/>
    <property type="molecule type" value="Genomic_DNA"/>
</dbReference>
<dbReference type="Proteomes" id="UP000070572">
    <property type="component" value="Unassembled WGS sequence"/>
</dbReference>
<proteinExistence type="predicted"/>
<protein>
    <recommendedName>
        <fullName evidence="1">DUF4357 domain-containing protein</fullName>
    </recommendedName>
</protein>
<feature type="domain" description="DUF4357" evidence="1">
    <location>
        <begin position="26"/>
        <end position="76"/>
    </location>
</feature>
<dbReference type="RefSeq" id="WP_156430232.1">
    <property type="nucleotide sequence ID" value="NZ_KQ960684.1"/>
</dbReference>